<evidence type="ECO:0000256" key="1">
    <source>
        <dbReference type="SAM" id="MobiDB-lite"/>
    </source>
</evidence>
<dbReference type="Proteomes" id="UP000588068">
    <property type="component" value="Unassembled WGS sequence"/>
</dbReference>
<evidence type="ECO:0000313" key="4">
    <source>
        <dbReference type="Proteomes" id="UP000588068"/>
    </source>
</evidence>
<keyword evidence="4" id="KW-1185">Reference proteome</keyword>
<feature type="signal peptide" evidence="2">
    <location>
        <begin position="1"/>
        <end position="26"/>
    </location>
</feature>
<sequence>MYAVNRFGRFVTLLWLAAVMPLAARSAEPAGEPAAESRPAISAVTRSQDIDFYFQSFTTFYSCRSLEDRVRQLLLELGVEAIKVKVSSCFGNEIARFPHVRMQVSSPVEATPEILAEFEKTRSTRELAARVRGERPVEVTEQYPAYWKPVSLSRGSFRLESGDCELVDQIKRKVLPKLAIRVVRDDVSCIPNQVSLGQPRLEVEALTRVPPPDEGKPEDKKKD</sequence>
<feature type="chain" id="PRO_5032921947" description="DUF4390 domain-containing protein" evidence="2">
    <location>
        <begin position="27"/>
        <end position="223"/>
    </location>
</feature>
<dbReference type="RefSeq" id="WP_184333575.1">
    <property type="nucleotide sequence ID" value="NZ_JACHHZ010000003.1"/>
</dbReference>
<evidence type="ECO:0000256" key="2">
    <source>
        <dbReference type="SAM" id="SignalP"/>
    </source>
</evidence>
<comment type="caution">
    <text evidence="3">The sequence shown here is derived from an EMBL/GenBank/DDBJ whole genome shotgun (WGS) entry which is preliminary data.</text>
</comment>
<dbReference type="EMBL" id="JACHHZ010000003">
    <property type="protein sequence ID" value="MBB6094371.1"/>
    <property type="molecule type" value="Genomic_DNA"/>
</dbReference>
<name>A0A841HM93_9GAMM</name>
<dbReference type="AlphaFoldDB" id="A0A841HM93"/>
<keyword evidence="2" id="KW-0732">Signal</keyword>
<protein>
    <recommendedName>
        <fullName evidence="5">DUF4390 domain-containing protein</fullName>
    </recommendedName>
</protein>
<organism evidence="3 4">
    <name type="scientific">Povalibacter uvarum</name>
    <dbReference type="NCBI Taxonomy" id="732238"/>
    <lineage>
        <taxon>Bacteria</taxon>
        <taxon>Pseudomonadati</taxon>
        <taxon>Pseudomonadota</taxon>
        <taxon>Gammaproteobacteria</taxon>
        <taxon>Steroidobacterales</taxon>
        <taxon>Steroidobacteraceae</taxon>
        <taxon>Povalibacter</taxon>
    </lineage>
</organism>
<reference evidence="3 4" key="1">
    <citation type="submission" date="2020-08" db="EMBL/GenBank/DDBJ databases">
        <title>Genomic Encyclopedia of Type Strains, Phase IV (KMG-IV): sequencing the most valuable type-strain genomes for metagenomic binning, comparative biology and taxonomic classification.</title>
        <authorList>
            <person name="Goeker M."/>
        </authorList>
    </citation>
    <scope>NUCLEOTIDE SEQUENCE [LARGE SCALE GENOMIC DNA]</scope>
    <source>
        <strain evidence="3 4">DSM 26723</strain>
    </source>
</reference>
<gene>
    <name evidence="3" type="ORF">HNQ60_003252</name>
</gene>
<proteinExistence type="predicted"/>
<accession>A0A841HM93</accession>
<feature type="region of interest" description="Disordered" evidence="1">
    <location>
        <begin position="202"/>
        <end position="223"/>
    </location>
</feature>
<evidence type="ECO:0008006" key="5">
    <source>
        <dbReference type="Google" id="ProtNLM"/>
    </source>
</evidence>
<evidence type="ECO:0000313" key="3">
    <source>
        <dbReference type="EMBL" id="MBB6094371.1"/>
    </source>
</evidence>